<dbReference type="Gene3D" id="1.10.1660.10">
    <property type="match status" value="1"/>
</dbReference>
<dbReference type="EMBL" id="JAHHHD010000001">
    <property type="protein sequence ID" value="MBW4657098.1"/>
    <property type="molecule type" value="Genomic_DNA"/>
</dbReference>
<comment type="caution">
    <text evidence="3">The sequence shown here is derived from an EMBL/GenBank/DDBJ whole genome shotgun (WGS) entry which is preliminary data.</text>
</comment>
<dbReference type="InterPro" id="IPR000551">
    <property type="entry name" value="MerR-type_HTH_dom"/>
</dbReference>
<organism evidence="3 4">
    <name type="scientific">Drouetiella hepatica Uher 2000/2452</name>
    <dbReference type="NCBI Taxonomy" id="904376"/>
    <lineage>
        <taxon>Bacteria</taxon>
        <taxon>Bacillati</taxon>
        <taxon>Cyanobacteriota</taxon>
        <taxon>Cyanophyceae</taxon>
        <taxon>Oculatellales</taxon>
        <taxon>Oculatellaceae</taxon>
        <taxon>Drouetiella</taxon>
    </lineage>
</organism>
<dbReference type="PANTHER" id="PTHR30204:SF97">
    <property type="entry name" value="MERR FAMILY REGULATORY PROTEIN"/>
    <property type="match status" value="1"/>
</dbReference>
<dbReference type="Pfam" id="PF13411">
    <property type="entry name" value="MerR_1"/>
    <property type="match status" value="1"/>
</dbReference>
<dbReference type="InterPro" id="IPR009061">
    <property type="entry name" value="DNA-bd_dom_put_sf"/>
</dbReference>
<dbReference type="AlphaFoldDB" id="A0A951ULQ1"/>
<keyword evidence="1" id="KW-0238">DNA-binding</keyword>
<reference evidence="3" key="1">
    <citation type="submission" date="2021-05" db="EMBL/GenBank/DDBJ databases">
        <authorList>
            <person name="Pietrasiak N."/>
            <person name="Ward R."/>
            <person name="Stajich J.E."/>
            <person name="Kurbessoian T."/>
        </authorList>
    </citation>
    <scope>NUCLEOTIDE SEQUENCE</scope>
    <source>
        <strain evidence="3">UHER 2000/2452</strain>
    </source>
</reference>
<evidence type="ECO:0000259" key="2">
    <source>
        <dbReference type="PROSITE" id="PS50937"/>
    </source>
</evidence>
<evidence type="ECO:0000313" key="3">
    <source>
        <dbReference type="EMBL" id="MBW4657098.1"/>
    </source>
</evidence>
<dbReference type="SUPFAM" id="SSF46955">
    <property type="entry name" value="Putative DNA-binding domain"/>
    <property type="match status" value="1"/>
</dbReference>
<dbReference type="PANTHER" id="PTHR30204">
    <property type="entry name" value="REDOX-CYCLING DRUG-SENSING TRANSCRIPTIONAL ACTIVATOR SOXR"/>
    <property type="match status" value="1"/>
</dbReference>
<dbReference type="Proteomes" id="UP000757435">
    <property type="component" value="Unassembled WGS sequence"/>
</dbReference>
<feature type="domain" description="HTH merR-type" evidence="2">
    <location>
        <begin position="1"/>
        <end position="71"/>
    </location>
</feature>
<gene>
    <name evidence="3" type="ORF">KME15_00335</name>
</gene>
<sequence>MLRIGDFSRLAQVSVRTLRYYEELSLLKPIEVDRFTDYRYYSVDQLPRLNRVLALKDLGFSLNQIKDLLDSDLTLLELRAMLTVRQAEIEQQLQEGMTKLTRVEARLRQIEREGKLADYEVVLKRVEPKVVAATRQIVPTVTAILPYRGKMYAEVYTWLNQHRIKAGEPEMAIYHNAEYTEKDIDMEMAVAIDPAAVPSALYPLKEQVYFYELPLVQTMASLTRYGKLSDIGQGLIELFTWMGENGYSADGAYREIHLFGREFEQVQDQWECNPQLDFDAVVVELQIPVKRLS</sequence>
<evidence type="ECO:0000256" key="1">
    <source>
        <dbReference type="ARBA" id="ARBA00023125"/>
    </source>
</evidence>
<dbReference type="InterPro" id="IPR011256">
    <property type="entry name" value="Reg_factor_effector_dom_sf"/>
</dbReference>
<accession>A0A951ULQ1</accession>
<protein>
    <submittedName>
        <fullName evidence="3">MerR family transcriptional regulator</fullName>
    </submittedName>
</protein>
<dbReference type="CDD" id="cd01107">
    <property type="entry name" value="HTH_BmrR"/>
    <property type="match status" value="1"/>
</dbReference>
<reference evidence="3" key="2">
    <citation type="journal article" date="2022" name="Microbiol. Resour. Announc.">
        <title>Metagenome Sequencing to Explore Phylogenomics of Terrestrial Cyanobacteria.</title>
        <authorList>
            <person name="Ward R.D."/>
            <person name="Stajich J.E."/>
            <person name="Johansen J.R."/>
            <person name="Huntemann M."/>
            <person name="Clum A."/>
            <person name="Foster B."/>
            <person name="Foster B."/>
            <person name="Roux S."/>
            <person name="Palaniappan K."/>
            <person name="Varghese N."/>
            <person name="Mukherjee S."/>
            <person name="Reddy T.B.K."/>
            <person name="Daum C."/>
            <person name="Copeland A."/>
            <person name="Chen I.A."/>
            <person name="Ivanova N.N."/>
            <person name="Kyrpides N.C."/>
            <person name="Shapiro N."/>
            <person name="Eloe-Fadrosh E.A."/>
            <person name="Pietrasiak N."/>
        </authorList>
    </citation>
    <scope>NUCLEOTIDE SEQUENCE</scope>
    <source>
        <strain evidence="3">UHER 2000/2452</strain>
    </source>
</reference>
<name>A0A951ULQ1_9CYAN</name>
<dbReference type="Gene3D" id="3.20.80.10">
    <property type="entry name" value="Regulatory factor, effector binding domain"/>
    <property type="match status" value="1"/>
</dbReference>
<dbReference type="InterPro" id="IPR047057">
    <property type="entry name" value="MerR_fam"/>
</dbReference>
<dbReference type="GO" id="GO:0003677">
    <property type="term" value="F:DNA binding"/>
    <property type="evidence" value="ECO:0007669"/>
    <property type="project" value="UniProtKB-KW"/>
</dbReference>
<proteinExistence type="predicted"/>
<dbReference type="SUPFAM" id="SSF55136">
    <property type="entry name" value="Probable bacterial effector-binding domain"/>
    <property type="match status" value="1"/>
</dbReference>
<dbReference type="PROSITE" id="PS50937">
    <property type="entry name" value="HTH_MERR_2"/>
    <property type="match status" value="1"/>
</dbReference>
<evidence type="ECO:0000313" key="4">
    <source>
        <dbReference type="Proteomes" id="UP000757435"/>
    </source>
</evidence>
<dbReference type="GO" id="GO:0003700">
    <property type="term" value="F:DNA-binding transcription factor activity"/>
    <property type="evidence" value="ECO:0007669"/>
    <property type="project" value="InterPro"/>
</dbReference>
<dbReference type="SMART" id="SM00422">
    <property type="entry name" value="HTH_MERR"/>
    <property type="match status" value="1"/>
</dbReference>